<dbReference type="PANTHER" id="PTHR42796">
    <property type="entry name" value="FUMARYLACETOACETATE HYDROLASE DOMAIN-CONTAINING PROTEIN 2A-RELATED"/>
    <property type="match status" value="1"/>
</dbReference>
<dbReference type="GO" id="GO:0019752">
    <property type="term" value="P:carboxylic acid metabolic process"/>
    <property type="evidence" value="ECO:0007669"/>
    <property type="project" value="UniProtKB-ARBA"/>
</dbReference>
<dbReference type="SUPFAM" id="SSF56529">
    <property type="entry name" value="FAH"/>
    <property type="match status" value="1"/>
</dbReference>
<keyword evidence="2" id="KW-0479">Metal-binding</keyword>
<keyword evidence="4" id="KW-0378">Hydrolase</keyword>
<dbReference type="Pfam" id="PF01557">
    <property type="entry name" value="FAA_hydrolase"/>
    <property type="match status" value="1"/>
</dbReference>
<protein>
    <submittedName>
        <fullName evidence="4">Fumarylacetoacetate hydrolase family protein</fullName>
    </submittedName>
</protein>
<sequence length="293" mass="32509">MRFINFQVDNETRLGVKTEQGIVDVQASFANEADLPQSTKEVIVQGDKATLRIAELLQTNQDQLVYIEEDKLSYSACVNNPGKIICIGLNYRKHAEESNMPIPEYPILFSKFNNALAGHLEDVVISKQTEKLDYEAELGLVIGKTAKDVSEADALDYVFGYFTANDLSARDLQMRSGQWLLGKTSDGLLPIGPELVTKDEIADPNYLHVTCDLNGERRQDSNTKDMVFNCQEIISYVSKFMTLEAGDIIVTGTPEGVIMGYPKGERNWIKPGDEVTITIEGLGALTNTFIADK</sequence>
<dbReference type="InterPro" id="IPR051121">
    <property type="entry name" value="FAH"/>
</dbReference>
<dbReference type="InterPro" id="IPR036663">
    <property type="entry name" value="Fumarylacetoacetase_C_sf"/>
</dbReference>
<evidence type="ECO:0000256" key="1">
    <source>
        <dbReference type="ARBA" id="ARBA00010211"/>
    </source>
</evidence>
<dbReference type="GO" id="GO:0016853">
    <property type="term" value="F:isomerase activity"/>
    <property type="evidence" value="ECO:0007669"/>
    <property type="project" value="UniProtKB-ARBA"/>
</dbReference>
<dbReference type="GO" id="GO:0016787">
    <property type="term" value="F:hydrolase activity"/>
    <property type="evidence" value="ECO:0007669"/>
    <property type="project" value="UniProtKB-KW"/>
</dbReference>
<evidence type="ECO:0000259" key="3">
    <source>
        <dbReference type="Pfam" id="PF01557"/>
    </source>
</evidence>
<organism evidence="4">
    <name type="scientific">Ornithinibacillus sp. 4-3</name>
    <dbReference type="NCBI Taxonomy" id="3231488"/>
    <lineage>
        <taxon>Bacteria</taxon>
        <taxon>Bacillati</taxon>
        <taxon>Bacillota</taxon>
        <taxon>Bacilli</taxon>
        <taxon>Bacillales</taxon>
        <taxon>Bacillaceae</taxon>
        <taxon>Ornithinibacillus</taxon>
    </lineage>
</organism>
<evidence type="ECO:0000256" key="2">
    <source>
        <dbReference type="ARBA" id="ARBA00022723"/>
    </source>
</evidence>
<feature type="domain" description="Fumarylacetoacetase-like C-terminal" evidence="3">
    <location>
        <begin position="83"/>
        <end position="289"/>
    </location>
</feature>
<gene>
    <name evidence="4" type="ORF">AB4Y30_17220</name>
</gene>
<dbReference type="GO" id="GO:0046872">
    <property type="term" value="F:metal ion binding"/>
    <property type="evidence" value="ECO:0007669"/>
    <property type="project" value="UniProtKB-KW"/>
</dbReference>
<dbReference type="PANTHER" id="PTHR42796:SF4">
    <property type="entry name" value="FUMARYLACETOACETATE HYDROLASE DOMAIN-CONTAINING PROTEIN 2A"/>
    <property type="match status" value="1"/>
</dbReference>
<reference evidence="4" key="1">
    <citation type="submission" date="2024-07" db="EMBL/GenBank/DDBJ databases">
        <title>Halotolerant mesophilic bacterium Ornithinibacillus sp. 4-3, sp. nov., isolated from soil.</title>
        <authorList>
            <person name="Sidarenka A.V."/>
            <person name="Guliayeva D.E."/>
            <person name="Leanovich S.I."/>
            <person name="Hileuskaya K.S."/>
            <person name="Akhremchuk A.E."/>
            <person name="Sikolenko M.A."/>
            <person name="Valentovich L.N."/>
        </authorList>
    </citation>
    <scope>NUCLEOTIDE SEQUENCE</scope>
    <source>
        <strain evidence="4">4-3</strain>
    </source>
</reference>
<dbReference type="Gene3D" id="3.90.850.10">
    <property type="entry name" value="Fumarylacetoacetase-like, C-terminal domain"/>
    <property type="match status" value="1"/>
</dbReference>
<dbReference type="AlphaFoldDB" id="A0AB39HR77"/>
<dbReference type="RefSeq" id="WP_368653414.1">
    <property type="nucleotide sequence ID" value="NZ_CP162599.1"/>
</dbReference>
<comment type="similarity">
    <text evidence="1">Belongs to the FAH family.</text>
</comment>
<dbReference type="FunFam" id="3.90.850.10:FF:000002">
    <property type="entry name" value="2-hydroxyhepta-2,4-diene-1,7-dioate isomerase"/>
    <property type="match status" value="1"/>
</dbReference>
<proteinExistence type="inferred from homology"/>
<accession>A0AB39HR77</accession>
<evidence type="ECO:0000313" key="4">
    <source>
        <dbReference type="EMBL" id="XDK32726.1"/>
    </source>
</evidence>
<dbReference type="EMBL" id="CP162599">
    <property type="protein sequence ID" value="XDK32726.1"/>
    <property type="molecule type" value="Genomic_DNA"/>
</dbReference>
<name>A0AB39HR77_9BACI</name>
<dbReference type="InterPro" id="IPR011234">
    <property type="entry name" value="Fumarylacetoacetase-like_C"/>
</dbReference>